<dbReference type="PANTHER" id="PTHR23235:SF120">
    <property type="entry name" value="KRUPPEL-LIKE FACTOR 15"/>
    <property type="match status" value="1"/>
</dbReference>
<evidence type="ECO:0000313" key="10">
    <source>
        <dbReference type="EnsemblMetazoa" id="Aqu2.1.29414_001"/>
    </source>
</evidence>
<dbReference type="PROSITE" id="PS50157">
    <property type="entry name" value="ZINC_FINGER_C2H2_2"/>
    <property type="match status" value="3"/>
</dbReference>
<feature type="domain" description="C2H2-type" evidence="9">
    <location>
        <begin position="274"/>
        <end position="301"/>
    </location>
</feature>
<feature type="compositionally biased region" description="Low complexity" evidence="8">
    <location>
        <begin position="72"/>
        <end position="105"/>
    </location>
</feature>
<reference evidence="11" key="1">
    <citation type="journal article" date="2010" name="Nature">
        <title>The Amphimedon queenslandica genome and the evolution of animal complexity.</title>
        <authorList>
            <person name="Srivastava M."/>
            <person name="Simakov O."/>
            <person name="Chapman J."/>
            <person name="Fahey B."/>
            <person name="Gauthier M.E."/>
            <person name="Mitros T."/>
            <person name="Richards G.S."/>
            <person name="Conaco C."/>
            <person name="Dacre M."/>
            <person name="Hellsten U."/>
            <person name="Larroux C."/>
            <person name="Putnam N.H."/>
            <person name="Stanke M."/>
            <person name="Adamska M."/>
            <person name="Darling A."/>
            <person name="Degnan S.M."/>
            <person name="Oakley T.H."/>
            <person name="Plachetzki D.C."/>
            <person name="Zhai Y."/>
            <person name="Adamski M."/>
            <person name="Calcino A."/>
            <person name="Cummins S.F."/>
            <person name="Goodstein D.M."/>
            <person name="Harris C."/>
            <person name="Jackson D.J."/>
            <person name="Leys S.P."/>
            <person name="Shu S."/>
            <person name="Woodcroft B.J."/>
            <person name="Vervoort M."/>
            <person name="Kosik K.S."/>
            <person name="Manning G."/>
            <person name="Degnan B.M."/>
            <person name="Rokhsar D.S."/>
        </authorList>
    </citation>
    <scope>NUCLEOTIDE SEQUENCE [LARGE SCALE GENOMIC DNA]</scope>
</reference>
<feature type="region of interest" description="Disordered" evidence="8">
    <location>
        <begin position="72"/>
        <end position="140"/>
    </location>
</feature>
<comment type="subcellular location">
    <subcellularLocation>
        <location evidence="1">Nucleus</location>
    </subcellularLocation>
</comment>
<evidence type="ECO:0000256" key="4">
    <source>
        <dbReference type="ARBA" id="ARBA00022771"/>
    </source>
</evidence>
<reference evidence="10" key="2">
    <citation type="submission" date="2017-05" db="UniProtKB">
        <authorList>
            <consortium name="EnsemblMetazoa"/>
        </authorList>
    </citation>
    <scope>IDENTIFICATION</scope>
</reference>
<evidence type="ECO:0000256" key="5">
    <source>
        <dbReference type="ARBA" id="ARBA00022833"/>
    </source>
</evidence>
<keyword evidence="3" id="KW-0677">Repeat</keyword>
<evidence type="ECO:0000256" key="2">
    <source>
        <dbReference type="ARBA" id="ARBA00022723"/>
    </source>
</evidence>
<feature type="compositionally biased region" description="Polar residues" evidence="8">
    <location>
        <begin position="169"/>
        <end position="179"/>
    </location>
</feature>
<dbReference type="GO" id="GO:0008270">
    <property type="term" value="F:zinc ion binding"/>
    <property type="evidence" value="ECO:0007669"/>
    <property type="project" value="UniProtKB-KW"/>
</dbReference>
<dbReference type="GO" id="GO:0000981">
    <property type="term" value="F:DNA-binding transcription factor activity, RNA polymerase II-specific"/>
    <property type="evidence" value="ECO:0007669"/>
    <property type="project" value="TreeGrafter"/>
</dbReference>
<dbReference type="InParanoid" id="A0A1X7UPG4"/>
<dbReference type="STRING" id="400682.A0A1X7UPG4"/>
<dbReference type="PROSITE" id="PS00028">
    <property type="entry name" value="ZINC_FINGER_C2H2_1"/>
    <property type="match status" value="3"/>
</dbReference>
<dbReference type="FunFam" id="3.30.160.60:FF:000018">
    <property type="entry name" value="Krueppel-like factor 15"/>
    <property type="match status" value="1"/>
</dbReference>
<evidence type="ECO:0000256" key="6">
    <source>
        <dbReference type="ARBA" id="ARBA00023242"/>
    </source>
</evidence>
<evidence type="ECO:0000259" key="9">
    <source>
        <dbReference type="PROSITE" id="PS50157"/>
    </source>
</evidence>
<dbReference type="FunFam" id="3.30.160.60:FF:000072">
    <property type="entry name" value="zinc finger protein 143 isoform X1"/>
    <property type="match status" value="1"/>
</dbReference>
<evidence type="ECO:0000256" key="3">
    <source>
        <dbReference type="ARBA" id="ARBA00022737"/>
    </source>
</evidence>
<evidence type="ECO:0000256" key="7">
    <source>
        <dbReference type="PROSITE-ProRule" id="PRU00042"/>
    </source>
</evidence>
<keyword evidence="2" id="KW-0479">Metal-binding</keyword>
<accession>A0A1X7UPG4</accession>
<dbReference type="OrthoDB" id="6365676at2759"/>
<dbReference type="eggNOG" id="KOG1721">
    <property type="taxonomic scope" value="Eukaryota"/>
</dbReference>
<feature type="domain" description="C2H2-type" evidence="9">
    <location>
        <begin position="214"/>
        <end position="243"/>
    </location>
</feature>
<organism evidence="10">
    <name type="scientific">Amphimedon queenslandica</name>
    <name type="common">Sponge</name>
    <dbReference type="NCBI Taxonomy" id="400682"/>
    <lineage>
        <taxon>Eukaryota</taxon>
        <taxon>Metazoa</taxon>
        <taxon>Porifera</taxon>
        <taxon>Demospongiae</taxon>
        <taxon>Heteroscleromorpha</taxon>
        <taxon>Haplosclerida</taxon>
        <taxon>Niphatidae</taxon>
        <taxon>Amphimedon</taxon>
    </lineage>
</organism>
<dbReference type="PANTHER" id="PTHR23235">
    <property type="entry name" value="KRUEPPEL-LIKE TRANSCRIPTION FACTOR"/>
    <property type="match status" value="1"/>
</dbReference>
<name>A0A1X7UPG4_AMPQE</name>
<dbReference type="KEGG" id="aqu:100641257"/>
<feature type="region of interest" description="Disordered" evidence="8">
    <location>
        <begin position="406"/>
        <end position="434"/>
    </location>
</feature>
<dbReference type="InterPro" id="IPR036236">
    <property type="entry name" value="Znf_C2H2_sf"/>
</dbReference>
<dbReference type="SUPFAM" id="SSF57667">
    <property type="entry name" value="beta-beta-alpha zinc fingers"/>
    <property type="match status" value="2"/>
</dbReference>
<keyword evidence="11" id="KW-1185">Reference proteome</keyword>
<protein>
    <recommendedName>
        <fullName evidence="9">C2H2-type domain-containing protein</fullName>
    </recommendedName>
</protein>
<keyword evidence="4 7" id="KW-0863">Zinc-finger</keyword>
<dbReference type="GO" id="GO:0000978">
    <property type="term" value="F:RNA polymerase II cis-regulatory region sequence-specific DNA binding"/>
    <property type="evidence" value="ECO:0007669"/>
    <property type="project" value="TreeGrafter"/>
</dbReference>
<feature type="compositionally biased region" description="Polar residues" evidence="8">
    <location>
        <begin position="416"/>
        <end position="434"/>
    </location>
</feature>
<feature type="domain" description="C2H2-type" evidence="9">
    <location>
        <begin position="244"/>
        <end position="273"/>
    </location>
</feature>
<dbReference type="FunFam" id="3.30.160.60:FF:000026">
    <property type="entry name" value="Transcription factor Sp3"/>
    <property type="match status" value="1"/>
</dbReference>
<keyword evidence="5" id="KW-0862">Zinc</keyword>
<dbReference type="SMART" id="SM00355">
    <property type="entry name" value="ZnF_C2H2"/>
    <property type="match status" value="3"/>
</dbReference>
<evidence type="ECO:0000256" key="1">
    <source>
        <dbReference type="ARBA" id="ARBA00004123"/>
    </source>
</evidence>
<feature type="region of interest" description="Disordered" evidence="8">
    <location>
        <begin position="158"/>
        <end position="188"/>
    </location>
</feature>
<dbReference type="GO" id="GO:0005634">
    <property type="term" value="C:nucleus"/>
    <property type="evidence" value="ECO:0007669"/>
    <property type="project" value="UniProtKB-SubCell"/>
</dbReference>
<gene>
    <name evidence="10" type="primary">100641257</name>
</gene>
<dbReference type="Proteomes" id="UP000007879">
    <property type="component" value="Unassembled WGS sequence"/>
</dbReference>
<sequence>MATETILNGPTPPFSPSKGSHTATAILEGGIPSLGLSTDGGVGTGTGEENPTALFLVAKVLANLSQETLARTVSTASSSSSTEQEQLSGATPSEPTPPSSLLSTPGEEKKGEPSIVTETPRNGVQDGEEEMAGTAASGLSPQQQQLVYMNIEALLNAASNTPPEPPASSSPDQTVPQQGNEEDVTSSEVQTVEHTVWTAPHPKPQGLKPKKKNHICPWEGCGKAYGKSSHLKAHIRTHTGERPFPCTWENCSKRFARSDELARHYRTHTGEKRFACPVCDKRFMRSDHLSKHVKRHANQRTKTKLEPGVSKGLSDGTGITANAVKSILPLSNQVNLTQGQPVVLPEGILISPSGLIIDPSLLKLTASTANKQLTVADILGINGSVIGAAPPASNPLPVPIDSIKTEKTEEEEEPMESTNSSQAMTVNQQDNSKSSADILMSSYQSILQQMFSVKEEAAADKITPAVGTTTSSVSLTTSVQ</sequence>
<dbReference type="AlphaFoldDB" id="A0A1X7UPG4"/>
<feature type="region of interest" description="Disordered" evidence="8">
    <location>
        <begin position="1"/>
        <end position="22"/>
    </location>
</feature>
<evidence type="ECO:0000313" key="11">
    <source>
        <dbReference type="Proteomes" id="UP000007879"/>
    </source>
</evidence>
<proteinExistence type="predicted"/>
<dbReference type="Pfam" id="PF00096">
    <property type="entry name" value="zf-C2H2"/>
    <property type="match status" value="3"/>
</dbReference>
<dbReference type="Gene3D" id="3.30.160.60">
    <property type="entry name" value="Classic Zinc Finger"/>
    <property type="match status" value="3"/>
</dbReference>
<dbReference type="EnsemblMetazoa" id="XM_003387167.2">
    <property type="protein sequence ID" value="XP_003387215.1"/>
    <property type="gene ID" value="LOC100641257"/>
</dbReference>
<evidence type="ECO:0000256" key="8">
    <source>
        <dbReference type="SAM" id="MobiDB-lite"/>
    </source>
</evidence>
<dbReference type="EnsemblMetazoa" id="Aqu2.1.29414_001">
    <property type="protein sequence ID" value="Aqu2.1.29414_001"/>
    <property type="gene ID" value="Aqu2.1.29414"/>
</dbReference>
<keyword evidence="6" id="KW-0539">Nucleus</keyword>
<dbReference type="InterPro" id="IPR013087">
    <property type="entry name" value="Znf_C2H2_type"/>
</dbReference>